<name>A0A7G9V0X8_9CAUD</name>
<evidence type="ECO:0000313" key="2">
    <source>
        <dbReference type="Proteomes" id="UP000516074"/>
    </source>
</evidence>
<gene>
    <name evidence="1" type="ORF">phiPsa267_097</name>
</gene>
<evidence type="ECO:0000313" key="1">
    <source>
        <dbReference type="EMBL" id="QNN99933.1"/>
    </source>
</evidence>
<reference evidence="1 2" key="1">
    <citation type="submission" date="2020-06" db="EMBL/GenBank/DDBJ databases">
        <title>Characterization of Pseudomonas phiPsa374-like phages.</title>
        <authorList>
            <person name="Warring S."/>
            <person name="Malone L.M."/>
            <person name="Easingwood R.A."/>
            <person name="Rigano L."/>
            <person name="Frampton R.A."/>
            <person name="Lopez Acedo E."/>
            <person name="Templeton M.D."/>
            <person name="Kleffmann T."/>
            <person name="Bostina M."/>
            <person name="Fineran P.C."/>
        </authorList>
    </citation>
    <scope>NUCLEOTIDE SEQUENCE [LARGE SCALE GENOMIC DNA]</scope>
</reference>
<protein>
    <submittedName>
        <fullName evidence="1">Uncharacterized protein</fullName>
    </submittedName>
</protein>
<dbReference type="EMBL" id="MT670417">
    <property type="protein sequence ID" value="QNN99933.1"/>
    <property type="molecule type" value="Genomic_DNA"/>
</dbReference>
<accession>A0A7G9V0X8</accession>
<organism evidence="1 2">
    <name type="scientific">Pseudomonas phage phiPsa267</name>
    <dbReference type="NCBI Taxonomy" id="1460361"/>
    <lineage>
        <taxon>Viruses</taxon>
        <taxon>Duplodnaviria</taxon>
        <taxon>Heunggongvirae</taxon>
        <taxon>Uroviricota</taxon>
        <taxon>Caudoviricetes</taxon>
        <taxon>Vandenendeviridae</taxon>
        <taxon>Gorskivirinae</taxon>
        <taxon>Otagovirus</taxon>
        <taxon>Otagovirus psa267</taxon>
    </lineage>
</organism>
<sequence length="130" mass="14459">MYDQAYIDALPTLDVGAVCKLKKKERIAIRHFKGKLGCRTCACTLKTVSLNTGKIECSNCLKQFKGLELPFRQVTRSCLQDRGMNPIRLAPTTVGGINARQSRSERFTSYVQRTRISGGIPIVYGGMNTK</sequence>
<proteinExistence type="predicted"/>
<dbReference type="Proteomes" id="UP000516074">
    <property type="component" value="Segment"/>
</dbReference>
<keyword evidence="2" id="KW-1185">Reference proteome</keyword>